<keyword evidence="5 15" id="KW-0378">Hydrolase</keyword>
<organism evidence="17 18">
    <name type="scientific">Hortaea werneckii</name>
    <name type="common">Black yeast</name>
    <name type="synonym">Cladosporium werneckii</name>
    <dbReference type="NCBI Taxonomy" id="91943"/>
    <lineage>
        <taxon>Eukaryota</taxon>
        <taxon>Fungi</taxon>
        <taxon>Dikarya</taxon>
        <taxon>Ascomycota</taxon>
        <taxon>Pezizomycotina</taxon>
        <taxon>Dothideomycetes</taxon>
        <taxon>Dothideomycetidae</taxon>
        <taxon>Mycosphaerellales</taxon>
        <taxon>Teratosphaeriaceae</taxon>
        <taxon>Hortaea</taxon>
    </lineage>
</organism>
<evidence type="ECO:0000313" key="18">
    <source>
        <dbReference type="Proteomes" id="UP000280598"/>
    </source>
</evidence>
<name>A0A3M7HBY3_HORWE</name>
<keyword evidence="7" id="KW-0325">Glycoprotein</keyword>
<evidence type="ECO:0000313" key="17">
    <source>
        <dbReference type="EMBL" id="RMZ10849.1"/>
    </source>
</evidence>
<comment type="subcellular location">
    <subcellularLocation>
        <location evidence="1">Secreted</location>
    </subcellularLocation>
</comment>
<keyword evidence="10" id="KW-0961">Cell wall biogenesis/degradation</keyword>
<keyword evidence="8" id="KW-0119">Carbohydrate metabolism</keyword>
<evidence type="ECO:0000256" key="2">
    <source>
        <dbReference type="ARBA" id="ARBA00008834"/>
    </source>
</evidence>
<evidence type="ECO:0000256" key="13">
    <source>
        <dbReference type="ARBA" id="ARBA00038933"/>
    </source>
</evidence>
<dbReference type="Proteomes" id="UP000280598">
    <property type="component" value="Unassembled WGS sequence"/>
</dbReference>
<evidence type="ECO:0000256" key="9">
    <source>
        <dbReference type="ARBA" id="ARBA00023295"/>
    </source>
</evidence>
<protein>
    <recommendedName>
        <fullName evidence="13">galacturonan 1,4-alpha-galacturonidase</fullName>
        <ecNumber evidence="13">3.2.1.67</ecNumber>
    </recommendedName>
</protein>
<dbReference type="Gene3D" id="2.160.20.10">
    <property type="entry name" value="Single-stranded right-handed beta-helix, Pectin lyase-like"/>
    <property type="match status" value="1"/>
</dbReference>
<proteinExistence type="inferred from homology"/>
<dbReference type="PANTHER" id="PTHR31736">
    <property type="match status" value="1"/>
</dbReference>
<dbReference type="GO" id="GO:0004650">
    <property type="term" value="F:polygalacturonase activity"/>
    <property type="evidence" value="ECO:0007669"/>
    <property type="project" value="InterPro"/>
</dbReference>
<evidence type="ECO:0000256" key="12">
    <source>
        <dbReference type="ARBA" id="ARBA00037312"/>
    </source>
</evidence>
<dbReference type="InterPro" id="IPR011050">
    <property type="entry name" value="Pectin_lyase_fold/virulence"/>
</dbReference>
<evidence type="ECO:0000256" key="14">
    <source>
        <dbReference type="ARBA" id="ARBA00048766"/>
    </source>
</evidence>
<reference evidence="17 18" key="1">
    <citation type="journal article" date="2018" name="BMC Genomics">
        <title>Genomic evidence for intraspecific hybridization in a clonal and extremely halotolerant yeast.</title>
        <authorList>
            <person name="Gostincar C."/>
            <person name="Stajich J.E."/>
            <person name="Zupancic J."/>
            <person name="Zalar P."/>
            <person name="Gunde-Cimerman N."/>
        </authorList>
    </citation>
    <scope>NUCLEOTIDE SEQUENCE [LARGE SCALE GENOMIC DNA]</scope>
    <source>
        <strain evidence="17 18">EXF-562</strain>
    </source>
</reference>
<keyword evidence="4 16" id="KW-0732">Signal</keyword>
<evidence type="ECO:0000256" key="11">
    <source>
        <dbReference type="ARBA" id="ARBA00023326"/>
    </source>
</evidence>
<dbReference type="SUPFAM" id="SSF51126">
    <property type="entry name" value="Pectin lyase-like"/>
    <property type="match status" value="1"/>
</dbReference>
<keyword evidence="9 15" id="KW-0326">Glycosidase</keyword>
<evidence type="ECO:0000256" key="1">
    <source>
        <dbReference type="ARBA" id="ARBA00004613"/>
    </source>
</evidence>
<feature type="chain" id="PRO_5017980431" description="galacturonan 1,4-alpha-galacturonidase" evidence="16">
    <location>
        <begin position="24"/>
        <end position="476"/>
    </location>
</feature>
<keyword evidence="6" id="KW-1015">Disulfide bond</keyword>
<comment type="similarity">
    <text evidence="2 15">Belongs to the glycosyl hydrolase 28 family.</text>
</comment>
<dbReference type="Pfam" id="PF00295">
    <property type="entry name" value="Glyco_hydro_28"/>
    <property type="match status" value="1"/>
</dbReference>
<dbReference type="GO" id="GO:0047911">
    <property type="term" value="F:galacturan 1,4-alpha-galacturonidase activity"/>
    <property type="evidence" value="ECO:0007669"/>
    <property type="project" value="UniProtKB-EC"/>
</dbReference>
<sequence length="476" mass="51770">MHLALKAPVTIALSLTALTGVNGQRISHSRREGRPTCTVFAGSSNATDDVTTILRAFKDCGDGGNVVFPEGEQYHINSKLNPVVNDVNIEWRGEWVVSLINFPSNIGYILIRPGQFSENLTYWRNNNYHIEFQNHAAGFVLTGDHIWINGYGTGGIDGNGEVWYYAERGNDTVGATQPGRPIPFQLWNVSDVTIKNFHVVQPQLWAINMMNATDIVADNIYVNATSPQAPPGYNWVQNTDGFNTMDTRNVHLTNFVYQGGDDCVAIKPRSYNFYGHNITCISGNGIAIGSLGQYLTDASVENVVIDHATIIKGGAQGNIGNGAYIKTWVGELVSGGDRDYESDYQPQGGGWGHVTNMLFSNFVIHGAKNGAAITQNSGDNGTAAGTSNMLISKSIIRMDAMILFTDLLAPGNVAFANWTGYLDDRDTAASVSCSEQNPCYNIDYRNFTLYTSSNDTVKAGASCKWTEKGTVHGVDC</sequence>
<evidence type="ECO:0000256" key="15">
    <source>
        <dbReference type="RuleBase" id="RU361169"/>
    </source>
</evidence>
<comment type="caution">
    <text evidence="17">The sequence shown here is derived from an EMBL/GenBank/DDBJ whole genome shotgun (WGS) entry which is preliminary data.</text>
</comment>
<evidence type="ECO:0000256" key="7">
    <source>
        <dbReference type="ARBA" id="ARBA00023180"/>
    </source>
</evidence>
<feature type="signal peptide" evidence="16">
    <location>
        <begin position="1"/>
        <end position="23"/>
    </location>
</feature>
<dbReference type="EC" id="3.2.1.67" evidence="13"/>
<dbReference type="EMBL" id="QWIS01000059">
    <property type="protein sequence ID" value="RMZ10849.1"/>
    <property type="molecule type" value="Genomic_DNA"/>
</dbReference>
<evidence type="ECO:0000256" key="16">
    <source>
        <dbReference type="SAM" id="SignalP"/>
    </source>
</evidence>
<evidence type="ECO:0000256" key="3">
    <source>
        <dbReference type="ARBA" id="ARBA00022525"/>
    </source>
</evidence>
<dbReference type="AlphaFoldDB" id="A0A3M7HBY3"/>
<dbReference type="PANTHER" id="PTHR31736:SF12">
    <property type="entry name" value="EXO-POLYGALACTURONASE, PUTATIVE-RELATED"/>
    <property type="match status" value="1"/>
</dbReference>
<dbReference type="GO" id="GO:0000272">
    <property type="term" value="P:polysaccharide catabolic process"/>
    <property type="evidence" value="ECO:0007669"/>
    <property type="project" value="UniProtKB-KW"/>
</dbReference>
<dbReference type="InterPro" id="IPR012334">
    <property type="entry name" value="Pectin_lyas_fold"/>
</dbReference>
<evidence type="ECO:0000256" key="4">
    <source>
        <dbReference type="ARBA" id="ARBA00022729"/>
    </source>
</evidence>
<evidence type="ECO:0000256" key="6">
    <source>
        <dbReference type="ARBA" id="ARBA00023157"/>
    </source>
</evidence>
<keyword evidence="11" id="KW-0624">Polysaccharide degradation</keyword>
<keyword evidence="3" id="KW-0964">Secreted</keyword>
<dbReference type="InterPro" id="IPR000743">
    <property type="entry name" value="Glyco_hydro_28"/>
</dbReference>
<gene>
    <name evidence="17" type="ORF">D0860_03668</name>
</gene>
<dbReference type="GO" id="GO:0005576">
    <property type="term" value="C:extracellular region"/>
    <property type="evidence" value="ECO:0007669"/>
    <property type="project" value="UniProtKB-SubCell"/>
</dbReference>
<dbReference type="VEuPathDB" id="FungiDB:BTJ68_07678"/>
<evidence type="ECO:0000256" key="5">
    <source>
        <dbReference type="ARBA" id="ARBA00022801"/>
    </source>
</evidence>
<comment type="function">
    <text evidence="12">Specific in hydrolyzing the terminal glycosidic bond of polygalacturonic acid and oligogalacturonates.</text>
</comment>
<comment type="catalytic activity">
    <reaction evidence="14">
        <text>[(1-&gt;4)-alpha-D-galacturonosyl](n) + H2O = alpha-D-galacturonate + [(1-&gt;4)-alpha-D-galacturonosyl](n-1)</text>
        <dbReference type="Rhea" id="RHEA:14117"/>
        <dbReference type="Rhea" id="RHEA-COMP:14570"/>
        <dbReference type="Rhea" id="RHEA-COMP:14572"/>
        <dbReference type="ChEBI" id="CHEBI:15377"/>
        <dbReference type="ChEBI" id="CHEBI:58658"/>
        <dbReference type="ChEBI" id="CHEBI:140523"/>
        <dbReference type="EC" id="3.2.1.67"/>
    </reaction>
</comment>
<dbReference type="GO" id="GO:0071555">
    <property type="term" value="P:cell wall organization"/>
    <property type="evidence" value="ECO:0007669"/>
    <property type="project" value="UniProtKB-KW"/>
</dbReference>
<accession>A0A3M7HBY3</accession>
<evidence type="ECO:0000256" key="8">
    <source>
        <dbReference type="ARBA" id="ARBA00023277"/>
    </source>
</evidence>
<evidence type="ECO:0000256" key="10">
    <source>
        <dbReference type="ARBA" id="ARBA00023316"/>
    </source>
</evidence>